<feature type="region of interest" description="Disordered" evidence="1">
    <location>
        <begin position="30"/>
        <end position="92"/>
    </location>
</feature>
<feature type="compositionally biased region" description="Low complexity" evidence="1">
    <location>
        <begin position="64"/>
        <end position="92"/>
    </location>
</feature>
<sequence length="92" mass="10258">MFFSQDWFAPPRRRSRSVRACFTYEGTSDFHSGFTSRPKLPCSPDIQSLRPGKGKIRTIAPQFSQSGPQQTSRPGSSGSSTRSRQSSQSSRK</sequence>
<dbReference type="Proteomes" id="UP000694871">
    <property type="component" value="Unplaced"/>
</dbReference>
<dbReference type="GeneID" id="107107506"/>
<evidence type="ECO:0000256" key="1">
    <source>
        <dbReference type="SAM" id="MobiDB-lite"/>
    </source>
</evidence>
<protein>
    <submittedName>
        <fullName evidence="3">LisH domain-containing protein ARMC9-like</fullName>
    </submittedName>
</protein>
<reference evidence="3" key="1">
    <citation type="submission" date="2025-08" db="UniProtKB">
        <authorList>
            <consortium name="RefSeq"/>
        </authorList>
    </citation>
    <scope>IDENTIFICATION</scope>
</reference>
<organism evidence="2 3">
    <name type="scientific">Gekko japonicus</name>
    <name type="common">Schlegel's Japanese gecko</name>
    <dbReference type="NCBI Taxonomy" id="146911"/>
    <lineage>
        <taxon>Eukaryota</taxon>
        <taxon>Metazoa</taxon>
        <taxon>Chordata</taxon>
        <taxon>Craniata</taxon>
        <taxon>Vertebrata</taxon>
        <taxon>Euteleostomi</taxon>
        <taxon>Lepidosauria</taxon>
        <taxon>Squamata</taxon>
        <taxon>Bifurcata</taxon>
        <taxon>Gekkota</taxon>
        <taxon>Gekkonidae</taxon>
        <taxon>Gekkoninae</taxon>
        <taxon>Gekko</taxon>
    </lineage>
</organism>
<gene>
    <name evidence="3" type="primary">LOC107107506</name>
</gene>
<dbReference type="RefSeq" id="XP_015263303.1">
    <property type="nucleotide sequence ID" value="XM_015407817.1"/>
</dbReference>
<evidence type="ECO:0000313" key="2">
    <source>
        <dbReference type="Proteomes" id="UP000694871"/>
    </source>
</evidence>
<proteinExistence type="predicted"/>
<name>A0ABM1JPB6_GEKJA</name>
<accession>A0ABM1JPB6</accession>
<evidence type="ECO:0000313" key="3">
    <source>
        <dbReference type="RefSeq" id="XP_015263303.1"/>
    </source>
</evidence>
<keyword evidence="2" id="KW-1185">Reference proteome</keyword>